<reference evidence="7 8" key="1">
    <citation type="journal article" date="2014" name="Genome Biol. Evol.">
        <title>The secreted proteins of Achlya hypogyna and Thraustotheca clavata identify the ancestral oomycete secretome and reveal gene acquisitions by horizontal gene transfer.</title>
        <authorList>
            <person name="Misner I."/>
            <person name="Blouin N."/>
            <person name="Leonard G."/>
            <person name="Richards T.A."/>
            <person name="Lane C.E."/>
        </authorList>
    </citation>
    <scope>NUCLEOTIDE SEQUENCE [LARGE SCALE GENOMIC DNA]</scope>
    <source>
        <strain evidence="7 8">ATCC 48635</strain>
    </source>
</reference>
<keyword evidence="3" id="KW-0539">Nucleus</keyword>
<dbReference type="InterPro" id="IPR000232">
    <property type="entry name" value="HSF_DNA-bd"/>
</dbReference>
<evidence type="ECO:0000313" key="7">
    <source>
        <dbReference type="EMBL" id="OQR92620.1"/>
    </source>
</evidence>
<comment type="subcellular location">
    <subcellularLocation>
        <location evidence="1">Nucleus</location>
    </subcellularLocation>
</comment>
<keyword evidence="8" id="KW-1185">Reference proteome</keyword>
<dbReference type="GO" id="GO:0043565">
    <property type="term" value="F:sequence-specific DNA binding"/>
    <property type="evidence" value="ECO:0007669"/>
    <property type="project" value="InterPro"/>
</dbReference>
<evidence type="ECO:0000256" key="1">
    <source>
        <dbReference type="ARBA" id="ARBA00004123"/>
    </source>
</evidence>
<evidence type="ECO:0000256" key="2">
    <source>
        <dbReference type="ARBA" id="ARBA00023125"/>
    </source>
</evidence>
<dbReference type="PANTHER" id="PTHR10015">
    <property type="entry name" value="HEAT SHOCK TRANSCRIPTION FACTOR"/>
    <property type="match status" value="1"/>
</dbReference>
<keyword evidence="2 7" id="KW-0238">DNA-binding</keyword>
<comment type="similarity">
    <text evidence="4">Belongs to the HSF family.</text>
</comment>
<dbReference type="GO" id="GO:0003700">
    <property type="term" value="F:DNA-binding transcription factor activity"/>
    <property type="evidence" value="ECO:0007669"/>
    <property type="project" value="InterPro"/>
</dbReference>
<dbReference type="Proteomes" id="UP000243579">
    <property type="component" value="Unassembled WGS sequence"/>
</dbReference>
<dbReference type="InterPro" id="IPR036390">
    <property type="entry name" value="WH_DNA-bd_sf"/>
</dbReference>
<evidence type="ECO:0000256" key="3">
    <source>
        <dbReference type="ARBA" id="ARBA00023242"/>
    </source>
</evidence>
<organism evidence="7 8">
    <name type="scientific">Achlya hypogyna</name>
    <name type="common">Oomycete</name>
    <name type="synonym">Protoachlya hypogyna</name>
    <dbReference type="NCBI Taxonomy" id="1202772"/>
    <lineage>
        <taxon>Eukaryota</taxon>
        <taxon>Sar</taxon>
        <taxon>Stramenopiles</taxon>
        <taxon>Oomycota</taxon>
        <taxon>Saprolegniomycetes</taxon>
        <taxon>Saprolegniales</taxon>
        <taxon>Achlyaceae</taxon>
        <taxon>Achlya</taxon>
    </lineage>
</organism>
<evidence type="ECO:0000313" key="8">
    <source>
        <dbReference type="Proteomes" id="UP000243579"/>
    </source>
</evidence>
<sequence length="154" mass="17699">MATPGVPGFVASLYEMLTREDPAVLCWTADGLAFEIRDQTRLAATVLPRYFRHAKYPSFQRQLNYFGFKKWSKQRAPVCTYSCAWFSRDAPQHLSRVSRRPRPADDPKSLRTEKPVRCEPKGPTTFVLPTLLPSDGLATFDKDLDDLWQMLEFP</sequence>
<feature type="compositionally biased region" description="Basic and acidic residues" evidence="5">
    <location>
        <begin position="102"/>
        <end position="120"/>
    </location>
</feature>
<dbReference type="STRING" id="1202772.A0A1V9Z458"/>
<dbReference type="Pfam" id="PF00447">
    <property type="entry name" value="HSF_DNA-bind"/>
    <property type="match status" value="1"/>
</dbReference>
<dbReference type="SMART" id="SM00415">
    <property type="entry name" value="HSF"/>
    <property type="match status" value="1"/>
</dbReference>
<feature type="domain" description="HSF-type DNA-binding" evidence="6">
    <location>
        <begin position="5"/>
        <end position="100"/>
    </location>
</feature>
<gene>
    <name evidence="7" type="ORF">ACHHYP_03452</name>
</gene>
<comment type="caution">
    <text evidence="7">The sequence shown here is derived from an EMBL/GenBank/DDBJ whole genome shotgun (WGS) entry which is preliminary data.</text>
</comment>
<evidence type="ECO:0000256" key="4">
    <source>
        <dbReference type="RuleBase" id="RU004020"/>
    </source>
</evidence>
<dbReference type="GO" id="GO:0005634">
    <property type="term" value="C:nucleus"/>
    <property type="evidence" value="ECO:0007669"/>
    <property type="project" value="UniProtKB-SubCell"/>
</dbReference>
<dbReference type="Gene3D" id="1.10.10.10">
    <property type="entry name" value="Winged helix-like DNA-binding domain superfamily/Winged helix DNA-binding domain"/>
    <property type="match status" value="1"/>
</dbReference>
<accession>A0A1V9Z458</accession>
<dbReference type="OrthoDB" id="78592at2759"/>
<proteinExistence type="inferred from homology"/>
<dbReference type="EMBL" id="JNBR01000451">
    <property type="protein sequence ID" value="OQR92620.1"/>
    <property type="molecule type" value="Genomic_DNA"/>
</dbReference>
<dbReference type="AlphaFoldDB" id="A0A1V9Z458"/>
<dbReference type="InterPro" id="IPR036388">
    <property type="entry name" value="WH-like_DNA-bd_sf"/>
</dbReference>
<protein>
    <submittedName>
        <fullName evidence="7">HSF-type DNA-binding protein</fullName>
    </submittedName>
</protein>
<evidence type="ECO:0000259" key="6">
    <source>
        <dbReference type="SMART" id="SM00415"/>
    </source>
</evidence>
<feature type="region of interest" description="Disordered" evidence="5">
    <location>
        <begin position="96"/>
        <end position="120"/>
    </location>
</feature>
<evidence type="ECO:0000256" key="5">
    <source>
        <dbReference type="SAM" id="MobiDB-lite"/>
    </source>
</evidence>
<dbReference type="FunFam" id="1.10.10.10:FF:000286">
    <property type="entry name" value="Heat shock transcription factor"/>
    <property type="match status" value="1"/>
</dbReference>
<dbReference type="PANTHER" id="PTHR10015:SF427">
    <property type="entry name" value="HEAT SHOCK FACTOR PROTEIN"/>
    <property type="match status" value="1"/>
</dbReference>
<dbReference type="SUPFAM" id="SSF46785">
    <property type="entry name" value="Winged helix' DNA-binding domain"/>
    <property type="match status" value="1"/>
</dbReference>
<name>A0A1V9Z458_ACHHY</name>